<evidence type="ECO:0000256" key="4">
    <source>
        <dbReference type="ARBA" id="ARBA00023180"/>
    </source>
</evidence>
<comment type="PTM">
    <text evidence="6">The conversion to 3-oxoalanine (also known as C-formylglycine, FGly), of a serine or cysteine residue in prokaryotes and of a cysteine residue in eukaryotes, is critical for catalytic activity.</text>
</comment>
<dbReference type="InterPro" id="IPR017850">
    <property type="entry name" value="Alkaline_phosphatase_core_sf"/>
</dbReference>
<dbReference type="Proteomes" id="UP001212841">
    <property type="component" value="Unassembled WGS sequence"/>
</dbReference>
<keyword evidence="2 8" id="KW-0732">Signal</keyword>
<dbReference type="Gene3D" id="3.40.720.10">
    <property type="entry name" value="Alkaline Phosphatase, subunit A"/>
    <property type="match status" value="1"/>
</dbReference>
<keyword evidence="3 5" id="KW-0378">Hydrolase</keyword>
<dbReference type="SUPFAM" id="SSF53649">
    <property type="entry name" value="Alkaline phosphatase-like"/>
    <property type="match status" value="1"/>
</dbReference>
<evidence type="ECO:0000259" key="9">
    <source>
        <dbReference type="Pfam" id="PF00884"/>
    </source>
</evidence>
<comment type="similarity">
    <text evidence="1 5">Belongs to the sulfatase family.</text>
</comment>
<feature type="region of interest" description="Disordered" evidence="7">
    <location>
        <begin position="573"/>
        <end position="601"/>
    </location>
</feature>
<reference evidence="10" key="1">
    <citation type="submission" date="2020-05" db="EMBL/GenBank/DDBJ databases">
        <title>Phylogenomic resolution of chytrid fungi.</title>
        <authorList>
            <person name="Stajich J.E."/>
            <person name="Amses K."/>
            <person name="Simmons R."/>
            <person name="Seto K."/>
            <person name="Myers J."/>
            <person name="Bonds A."/>
            <person name="Quandt C.A."/>
            <person name="Barry K."/>
            <person name="Liu P."/>
            <person name="Grigoriev I."/>
            <person name="Longcore J.E."/>
            <person name="James T.Y."/>
        </authorList>
    </citation>
    <scope>NUCLEOTIDE SEQUENCE</scope>
    <source>
        <strain evidence="10">JEL0318</strain>
    </source>
</reference>
<evidence type="ECO:0000256" key="8">
    <source>
        <dbReference type="SAM" id="SignalP"/>
    </source>
</evidence>
<name>A0AAD5SM66_9FUNG</name>
<feature type="domain" description="Sulfatase N-terminal" evidence="9">
    <location>
        <begin position="27"/>
        <end position="380"/>
    </location>
</feature>
<comment type="caution">
    <text evidence="10">The sequence shown here is derived from an EMBL/GenBank/DDBJ whole genome shotgun (WGS) entry which is preliminary data.</text>
</comment>
<dbReference type="Pfam" id="PF00884">
    <property type="entry name" value="Sulfatase"/>
    <property type="match status" value="1"/>
</dbReference>
<dbReference type="GO" id="GO:0008449">
    <property type="term" value="F:N-acetylglucosamine-6-sulfatase activity"/>
    <property type="evidence" value="ECO:0007669"/>
    <property type="project" value="TreeGrafter"/>
</dbReference>
<dbReference type="GO" id="GO:0005539">
    <property type="term" value="F:glycosaminoglycan binding"/>
    <property type="evidence" value="ECO:0007669"/>
    <property type="project" value="TreeGrafter"/>
</dbReference>
<dbReference type="PANTHER" id="PTHR43108">
    <property type="entry name" value="N-ACETYLGLUCOSAMINE-6-SULFATASE FAMILY MEMBER"/>
    <property type="match status" value="1"/>
</dbReference>
<dbReference type="GO" id="GO:0004065">
    <property type="term" value="F:arylsulfatase activity"/>
    <property type="evidence" value="ECO:0007669"/>
    <property type="project" value="UniProtKB-UniRule"/>
</dbReference>
<feature type="chain" id="PRO_5042148404" description="Arylsulfatase" evidence="8">
    <location>
        <begin position="20"/>
        <end position="630"/>
    </location>
</feature>
<organism evidence="10 11">
    <name type="scientific">Rhizophlyctis rosea</name>
    <dbReference type="NCBI Taxonomy" id="64517"/>
    <lineage>
        <taxon>Eukaryota</taxon>
        <taxon>Fungi</taxon>
        <taxon>Fungi incertae sedis</taxon>
        <taxon>Chytridiomycota</taxon>
        <taxon>Chytridiomycota incertae sedis</taxon>
        <taxon>Chytridiomycetes</taxon>
        <taxon>Rhizophlyctidales</taxon>
        <taxon>Rhizophlyctidaceae</taxon>
        <taxon>Rhizophlyctis</taxon>
    </lineage>
</organism>
<feature type="signal peptide" evidence="8">
    <location>
        <begin position="1"/>
        <end position="19"/>
    </location>
</feature>
<dbReference type="CDD" id="cd16147">
    <property type="entry name" value="G6S"/>
    <property type="match status" value="1"/>
</dbReference>
<feature type="modified residue" description="3-oxoalanine (Cys)" evidence="6">
    <location>
        <position position="71"/>
    </location>
</feature>
<dbReference type="PANTHER" id="PTHR43108:SF8">
    <property type="entry name" value="SD21168P"/>
    <property type="match status" value="1"/>
</dbReference>
<dbReference type="GO" id="GO:0018958">
    <property type="term" value="P:phenol-containing compound metabolic process"/>
    <property type="evidence" value="ECO:0007669"/>
    <property type="project" value="InterPro"/>
</dbReference>
<keyword evidence="11" id="KW-1185">Reference proteome</keyword>
<gene>
    <name evidence="10" type="ORF">HK097_005345</name>
</gene>
<sequence>MKFTTILSSSLALAAAVQGAVVKGQQPNIVLLLSDDQDVRMDSLKFMPHLKKHLIEGGTLFENHFVTTAICCPSRVSLLRGQFAHNTNFTDVFGPHGGYDKFLETGLNDDYLPKWLKAANYNTYYIGKFLNGYGLPNLQKLPGGWDVFDALVNPWIYDFYHPVFSRNGEEAKHYKGVHQVDVIAGKALNILDEATKKDEPFFLYLAPSAPHTTVAYDDPDQPDGIPGIDIHLTAHEPPRRFANHFPEAKIPRNPNFNTANVTGKPRYISSLPVLNDTVVDTLDHWYRQRLRGLQAVDELLDSVVKKLDEAGVLDNTYIFYSTDNGYHIGTHRLNAGKTTPYEEDVNVPFLVRGPGVARNVVKKDVTTHTDIAPTFLKLAGTAPKKIELDGRPIPVHAHESRKSYESFGIEFWRPIVPEYYDIPYEEENTYRSVRVVSEDYSYQYTVWCTGHHELYNHTADPYQLHNLYPHGHVSPASYTARVIQRLDALLSILYDCIGSTCRDPWRRLHPDGSVKSLNDALADDLDSFYASGQAGRLIIDECLDHQKKGNEHVTKQRHEFGRFRVQGVDEEMKMDEPWQKKPRNSSVQRGKTRKEFTGHVETEGNVEDFGVPLTKVEVELAHRPNAYDYD</sequence>
<evidence type="ECO:0000256" key="1">
    <source>
        <dbReference type="ARBA" id="ARBA00008779"/>
    </source>
</evidence>
<comment type="catalytic activity">
    <reaction evidence="5">
        <text>an aryl sulfate + H2O = a phenol + sulfate + H(+)</text>
        <dbReference type="Rhea" id="RHEA:17261"/>
        <dbReference type="ChEBI" id="CHEBI:15377"/>
        <dbReference type="ChEBI" id="CHEBI:15378"/>
        <dbReference type="ChEBI" id="CHEBI:16189"/>
        <dbReference type="ChEBI" id="CHEBI:33853"/>
        <dbReference type="ChEBI" id="CHEBI:140317"/>
        <dbReference type="EC" id="3.1.6.1"/>
    </reaction>
</comment>
<dbReference type="InterPro" id="IPR024607">
    <property type="entry name" value="Sulfatase_CS"/>
</dbReference>
<evidence type="ECO:0000256" key="5">
    <source>
        <dbReference type="PIRNR" id="PIRNR000972"/>
    </source>
</evidence>
<evidence type="ECO:0000313" key="11">
    <source>
        <dbReference type="Proteomes" id="UP001212841"/>
    </source>
</evidence>
<evidence type="ECO:0000313" key="10">
    <source>
        <dbReference type="EMBL" id="KAJ3056668.1"/>
    </source>
</evidence>
<evidence type="ECO:0000256" key="2">
    <source>
        <dbReference type="ARBA" id="ARBA00022729"/>
    </source>
</evidence>
<dbReference type="EC" id="3.1.6.1" evidence="5"/>
<keyword evidence="4" id="KW-0325">Glycoprotein</keyword>
<dbReference type="InterPro" id="IPR000917">
    <property type="entry name" value="Sulfatase_N"/>
</dbReference>
<dbReference type="PROSITE" id="PS00523">
    <property type="entry name" value="SULFATASE_1"/>
    <property type="match status" value="1"/>
</dbReference>
<accession>A0AAD5SM66</accession>
<evidence type="ECO:0000256" key="7">
    <source>
        <dbReference type="SAM" id="MobiDB-lite"/>
    </source>
</evidence>
<evidence type="ECO:0000256" key="6">
    <source>
        <dbReference type="PIRSR" id="PIRSR000972-50"/>
    </source>
</evidence>
<evidence type="ECO:0000256" key="3">
    <source>
        <dbReference type="ARBA" id="ARBA00022801"/>
    </source>
</evidence>
<protein>
    <recommendedName>
        <fullName evidence="5">Arylsulfatase</fullName>
        <shortName evidence="5">AS</shortName>
        <ecNumber evidence="5">3.1.6.1</ecNumber>
    </recommendedName>
    <alternativeName>
        <fullName evidence="5">Aryl-sulfate sulphohydrolase</fullName>
    </alternativeName>
</protein>
<proteinExistence type="inferred from homology"/>
<dbReference type="AlphaFoldDB" id="A0AAD5SM66"/>
<dbReference type="PIRSF" id="PIRSF000972">
    <property type="entry name" value="Arylsulf_plant"/>
    <property type="match status" value="1"/>
</dbReference>
<dbReference type="EMBL" id="JADGJD010000025">
    <property type="protein sequence ID" value="KAJ3056668.1"/>
    <property type="molecule type" value="Genomic_DNA"/>
</dbReference>
<dbReference type="InterPro" id="IPR012083">
    <property type="entry name" value="Arylsulfatase"/>
</dbReference>